<dbReference type="Proteomes" id="UP000248961">
    <property type="component" value="Unassembled WGS sequence"/>
</dbReference>
<dbReference type="EMBL" id="KZ824304">
    <property type="protein sequence ID" value="RAL09363.1"/>
    <property type="molecule type" value="Genomic_DNA"/>
</dbReference>
<evidence type="ECO:0000313" key="2">
    <source>
        <dbReference type="Proteomes" id="UP000248961"/>
    </source>
</evidence>
<gene>
    <name evidence="1" type="ORF">BO97DRAFT_167605</name>
</gene>
<organism evidence="1 2">
    <name type="scientific">Aspergillus homomorphus (strain CBS 101889)</name>
    <dbReference type="NCBI Taxonomy" id="1450537"/>
    <lineage>
        <taxon>Eukaryota</taxon>
        <taxon>Fungi</taxon>
        <taxon>Dikarya</taxon>
        <taxon>Ascomycota</taxon>
        <taxon>Pezizomycotina</taxon>
        <taxon>Eurotiomycetes</taxon>
        <taxon>Eurotiomycetidae</taxon>
        <taxon>Eurotiales</taxon>
        <taxon>Aspergillaceae</taxon>
        <taxon>Aspergillus</taxon>
        <taxon>Aspergillus subgen. Circumdati</taxon>
    </lineage>
</organism>
<dbReference type="RefSeq" id="XP_025548517.1">
    <property type="nucleotide sequence ID" value="XM_025690275.1"/>
</dbReference>
<name>A0A395HPL3_ASPHC</name>
<protein>
    <submittedName>
        <fullName evidence="1">Uncharacterized protein</fullName>
    </submittedName>
</protein>
<accession>A0A395HPL3</accession>
<reference evidence="1 2" key="1">
    <citation type="submission" date="2018-02" db="EMBL/GenBank/DDBJ databases">
        <title>The genomes of Aspergillus section Nigri reveals drivers in fungal speciation.</title>
        <authorList>
            <consortium name="DOE Joint Genome Institute"/>
            <person name="Vesth T.C."/>
            <person name="Nybo J."/>
            <person name="Theobald S."/>
            <person name="Brandl J."/>
            <person name="Frisvad J.C."/>
            <person name="Nielsen K.F."/>
            <person name="Lyhne E.K."/>
            <person name="Kogle M.E."/>
            <person name="Kuo A."/>
            <person name="Riley R."/>
            <person name="Clum A."/>
            <person name="Nolan M."/>
            <person name="Lipzen A."/>
            <person name="Salamov A."/>
            <person name="Henrissat B."/>
            <person name="Wiebenga A."/>
            <person name="De vries R.P."/>
            <person name="Grigoriev I.V."/>
            <person name="Mortensen U.H."/>
            <person name="Andersen M.R."/>
            <person name="Baker S.E."/>
        </authorList>
    </citation>
    <scope>NUCLEOTIDE SEQUENCE [LARGE SCALE GENOMIC DNA]</scope>
    <source>
        <strain evidence="1 2">CBS 101889</strain>
    </source>
</reference>
<keyword evidence="2" id="KW-1185">Reference proteome</keyword>
<dbReference type="VEuPathDB" id="FungiDB:BO97DRAFT_167605"/>
<sequence>MAAIVRRRPVVSGCALGNSTRPASGFSSRLFPGPKLTRSSSCGLSRRSTRLRPGQLSGIYRLGSYASFLKIPHDDNYAEDERESRGWMRGGVLHQQGFWWRCCPTETGVSDAAGWVSFGLRNVDDLSRIL</sequence>
<dbReference type="GeneID" id="37194564"/>
<dbReference type="AlphaFoldDB" id="A0A395HPL3"/>
<proteinExistence type="predicted"/>
<evidence type="ECO:0000313" key="1">
    <source>
        <dbReference type="EMBL" id="RAL09363.1"/>
    </source>
</evidence>